<evidence type="ECO:0000313" key="3">
    <source>
        <dbReference type="EMBL" id="MBC5836057.1"/>
    </source>
</evidence>
<keyword evidence="2" id="KW-0472">Membrane</keyword>
<keyword evidence="2" id="KW-0812">Transmembrane</keyword>
<proteinExistence type="predicted"/>
<dbReference type="Proteomes" id="UP000605990">
    <property type="component" value="Unassembled WGS sequence"/>
</dbReference>
<evidence type="ECO:0000313" key="4">
    <source>
        <dbReference type="Proteomes" id="UP000605990"/>
    </source>
</evidence>
<evidence type="ECO:0008006" key="5">
    <source>
        <dbReference type="Google" id="ProtNLM"/>
    </source>
</evidence>
<organism evidence="3 4">
    <name type="scientific">Flavobacterium bernardetii</name>
    <dbReference type="NCBI Taxonomy" id="2813823"/>
    <lineage>
        <taxon>Bacteria</taxon>
        <taxon>Pseudomonadati</taxon>
        <taxon>Bacteroidota</taxon>
        <taxon>Flavobacteriia</taxon>
        <taxon>Flavobacteriales</taxon>
        <taxon>Flavobacteriaceae</taxon>
        <taxon>Flavobacterium</taxon>
    </lineage>
</organism>
<keyword evidence="1" id="KW-0175">Coiled coil</keyword>
<sequence>MLKNKSLKFLISLKLFLYLFFIGTLVFISVKMKTDYENLENVNELLEEKISYYQAFVVNNDTGSFYDQLSKSIKHKDLEIKALKQNNTFSLSSWFCVILMFCSIYFYIASELESKIKKLKSEESDFEEQQML</sequence>
<protein>
    <recommendedName>
        <fullName evidence="5">Sensor histidine kinase</fullName>
    </recommendedName>
</protein>
<feature type="transmembrane region" description="Helical" evidence="2">
    <location>
        <begin position="7"/>
        <end position="30"/>
    </location>
</feature>
<keyword evidence="4" id="KW-1185">Reference proteome</keyword>
<comment type="caution">
    <text evidence="3">The sequence shown here is derived from an EMBL/GenBank/DDBJ whole genome shotgun (WGS) entry which is preliminary data.</text>
</comment>
<feature type="coiled-coil region" evidence="1">
    <location>
        <begin position="29"/>
        <end position="129"/>
    </location>
</feature>
<evidence type="ECO:0000256" key="1">
    <source>
        <dbReference type="SAM" id="Coils"/>
    </source>
</evidence>
<keyword evidence="2" id="KW-1133">Transmembrane helix</keyword>
<dbReference type="EMBL" id="JACRUN010000010">
    <property type="protein sequence ID" value="MBC5836057.1"/>
    <property type="molecule type" value="Genomic_DNA"/>
</dbReference>
<accession>A0ABR7J2V3</accession>
<dbReference type="RefSeq" id="WP_187003033.1">
    <property type="nucleotide sequence ID" value="NZ_JAANOQ010000009.1"/>
</dbReference>
<name>A0ABR7J2V3_9FLAO</name>
<feature type="transmembrane region" description="Helical" evidence="2">
    <location>
        <begin position="91"/>
        <end position="110"/>
    </location>
</feature>
<evidence type="ECO:0000256" key="2">
    <source>
        <dbReference type="SAM" id="Phobius"/>
    </source>
</evidence>
<reference evidence="3 4" key="1">
    <citation type="submission" date="2020-08" db="EMBL/GenBank/DDBJ databases">
        <title>Description of novel Flavobacterium F-408 isolate.</title>
        <authorList>
            <person name="Saticioglu I.B."/>
            <person name="Duman M."/>
            <person name="Altun S."/>
        </authorList>
    </citation>
    <scope>NUCLEOTIDE SEQUENCE [LARGE SCALE GENOMIC DNA]</scope>
    <source>
        <strain evidence="3 4">F-408</strain>
    </source>
</reference>
<gene>
    <name evidence="3" type="ORF">H8R27_14280</name>
</gene>